<reference evidence="1 2" key="1">
    <citation type="submission" date="2007-08" db="EMBL/GenBank/DDBJ databases">
        <authorList>
            <consortium name="The Citrobacter koseri Genome Sequencing Project"/>
            <person name="McClelland M."/>
            <person name="Sanderson E.K."/>
            <person name="Porwollik S."/>
            <person name="Spieth J."/>
            <person name="Clifton W.S."/>
            <person name="Latreille P."/>
            <person name="Courtney L."/>
            <person name="Wang C."/>
            <person name="Pepin K."/>
            <person name="Bhonagiri V."/>
            <person name="Nash W."/>
            <person name="Johnson M."/>
            <person name="Thiruvilangam P."/>
            <person name="Wilson R."/>
        </authorList>
    </citation>
    <scope>NUCLEOTIDE SEQUENCE [LARGE SCALE GENOMIC DNA]</scope>
    <source>
        <strain evidence="2">ATCC BAA-895 / CDC 4225-83 / SGSC4696</strain>
    </source>
</reference>
<evidence type="ECO:0000313" key="1">
    <source>
        <dbReference type="EMBL" id="ABV14175.1"/>
    </source>
</evidence>
<dbReference type="KEGG" id="cko:CKO_03084"/>
<gene>
    <name evidence="1" type="ordered locus">CKO_03084</name>
</gene>
<protein>
    <submittedName>
        <fullName evidence="1">Uncharacterized protein</fullName>
    </submittedName>
</protein>
<accession>A8AL12</accession>
<proteinExistence type="predicted"/>
<sequence>MCVLCRVATSPYPAYNSTACRPDKALASIRQYPSFIPSSYSQSFFIL</sequence>
<keyword evidence="2" id="KW-1185">Reference proteome</keyword>
<dbReference type="EMBL" id="CP000822">
    <property type="protein sequence ID" value="ABV14175.1"/>
    <property type="molecule type" value="Genomic_DNA"/>
</dbReference>
<dbReference type="Proteomes" id="UP000008148">
    <property type="component" value="Chromosome"/>
</dbReference>
<evidence type="ECO:0000313" key="2">
    <source>
        <dbReference type="Proteomes" id="UP000008148"/>
    </source>
</evidence>
<organism evidence="1 2">
    <name type="scientific">Citrobacter koseri (strain ATCC BAA-895 / CDC 4225-83 / SGSC4696)</name>
    <dbReference type="NCBI Taxonomy" id="290338"/>
    <lineage>
        <taxon>Bacteria</taxon>
        <taxon>Pseudomonadati</taxon>
        <taxon>Pseudomonadota</taxon>
        <taxon>Gammaproteobacteria</taxon>
        <taxon>Enterobacterales</taxon>
        <taxon>Enterobacteriaceae</taxon>
        <taxon>Citrobacter</taxon>
    </lineage>
</organism>
<dbReference type="AlphaFoldDB" id="A8AL12"/>
<dbReference type="HOGENOM" id="CLU_3166209_0_0_6"/>
<dbReference type="STRING" id="290338.CKO_03084"/>
<name>A8AL12_CITK8</name>